<evidence type="ECO:0000256" key="2">
    <source>
        <dbReference type="ARBA" id="ARBA00007783"/>
    </source>
</evidence>
<evidence type="ECO:0000256" key="6">
    <source>
        <dbReference type="ARBA" id="ARBA00022989"/>
    </source>
</evidence>
<feature type="transmembrane region" description="Helical" evidence="8">
    <location>
        <begin position="235"/>
        <end position="258"/>
    </location>
</feature>
<protein>
    <recommendedName>
        <fullName evidence="9">ABC transmembrane type-2 domain-containing protein</fullName>
    </recommendedName>
</protein>
<accession>A0A0A5GK73</accession>
<evidence type="ECO:0000313" key="10">
    <source>
        <dbReference type="EMBL" id="KGX91530.1"/>
    </source>
</evidence>
<evidence type="ECO:0000256" key="5">
    <source>
        <dbReference type="ARBA" id="ARBA00022692"/>
    </source>
</evidence>
<keyword evidence="7 8" id="KW-0472">Membrane</keyword>
<proteinExistence type="inferred from homology"/>
<keyword evidence="5 8" id="KW-0812">Transmembrane</keyword>
<keyword evidence="6 8" id="KW-1133">Transmembrane helix</keyword>
<dbReference type="OrthoDB" id="266913at2"/>
<feature type="domain" description="ABC transmembrane type-2" evidence="9">
    <location>
        <begin position="159"/>
        <end position="384"/>
    </location>
</feature>
<evidence type="ECO:0000256" key="1">
    <source>
        <dbReference type="ARBA" id="ARBA00004651"/>
    </source>
</evidence>
<feature type="transmembrane region" description="Helical" evidence="8">
    <location>
        <begin position="270"/>
        <end position="291"/>
    </location>
</feature>
<dbReference type="PROSITE" id="PS51012">
    <property type="entry name" value="ABC_TM2"/>
    <property type="match status" value="1"/>
</dbReference>
<dbReference type="GO" id="GO:0140359">
    <property type="term" value="F:ABC-type transporter activity"/>
    <property type="evidence" value="ECO:0007669"/>
    <property type="project" value="InterPro"/>
</dbReference>
<dbReference type="Pfam" id="PF12698">
    <property type="entry name" value="ABC2_membrane_3"/>
    <property type="match status" value="1"/>
</dbReference>
<dbReference type="PANTHER" id="PTHR30294">
    <property type="entry name" value="MEMBRANE COMPONENT OF ABC TRANSPORTER YHHJ-RELATED"/>
    <property type="match status" value="1"/>
</dbReference>
<dbReference type="AlphaFoldDB" id="A0A0A5GK73"/>
<organism evidence="10 11">
    <name type="scientific">Pontibacillus marinus BH030004 = DSM 16465</name>
    <dbReference type="NCBI Taxonomy" id="1385511"/>
    <lineage>
        <taxon>Bacteria</taxon>
        <taxon>Bacillati</taxon>
        <taxon>Bacillota</taxon>
        <taxon>Bacilli</taxon>
        <taxon>Bacillales</taxon>
        <taxon>Bacillaceae</taxon>
        <taxon>Pontibacillus</taxon>
    </lineage>
</organism>
<sequence length="387" mass="43768">MRALLWGRLKGFRKQWVLYLIMLILPIVFTYFFSMMGDQSKYKVSIVFDHDVAVQEKLLDELKKEETLQLENVSSSEMEEGIVNGGYEAGIYFDEKALNKIEQGIGPIDLVMYRTKDGASLELIEQAIMKAVNRVVNQQQLSKTIIAEVEGNLSLRNVSQLVQNAYQEELPVTVQASTLESETEVKYDPQFQALVGFTLFFTIYTIIFTLGEILEDRSKNILARITIAPVSTTKWFMANFIYSFLVGYSQIFILILFGKYVMNMDWGDHLTLLFTVLAFYVMATMAIGMLLCGFSKNMQQLNALTPIVAVSFAMIGGAYWPIEIVSNEILLKLAHITPIYHAMNALKSLVLYDHGVTAILTESFSLLGMTLILIVIGILLFKKQSKT</sequence>
<evidence type="ECO:0000256" key="3">
    <source>
        <dbReference type="ARBA" id="ARBA00022448"/>
    </source>
</evidence>
<feature type="transmembrane region" description="Helical" evidence="8">
    <location>
        <begin position="16"/>
        <end position="34"/>
    </location>
</feature>
<keyword evidence="11" id="KW-1185">Reference proteome</keyword>
<keyword evidence="3" id="KW-0813">Transport</keyword>
<dbReference type="Proteomes" id="UP000030403">
    <property type="component" value="Unassembled WGS sequence"/>
</dbReference>
<comment type="subcellular location">
    <subcellularLocation>
        <location evidence="1">Cell membrane</location>
        <topology evidence="1">Multi-pass membrane protein</topology>
    </subcellularLocation>
</comment>
<feature type="transmembrane region" description="Helical" evidence="8">
    <location>
        <begin position="303"/>
        <end position="322"/>
    </location>
</feature>
<reference evidence="10 11" key="1">
    <citation type="submission" date="2013-08" db="EMBL/GenBank/DDBJ databases">
        <authorList>
            <person name="Huang J."/>
            <person name="Wang G."/>
        </authorList>
    </citation>
    <scope>NUCLEOTIDE SEQUENCE [LARGE SCALE GENOMIC DNA]</scope>
    <source>
        <strain evidence="10 11">BH030004</strain>
    </source>
</reference>
<dbReference type="eggNOG" id="COG0842">
    <property type="taxonomic scope" value="Bacteria"/>
</dbReference>
<dbReference type="InterPro" id="IPR051449">
    <property type="entry name" value="ABC-2_transporter_component"/>
</dbReference>
<evidence type="ECO:0000259" key="9">
    <source>
        <dbReference type="PROSITE" id="PS51012"/>
    </source>
</evidence>
<keyword evidence="4" id="KW-1003">Cell membrane</keyword>
<dbReference type="GO" id="GO:0005886">
    <property type="term" value="C:plasma membrane"/>
    <property type="evidence" value="ECO:0007669"/>
    <property type="project" value="UniProtKB-SubCell"/>
</dbReference>
<feature type="transmembrane region" description="Helical" evidence="8">
    <location>
        <begin position="191"/>
        <end position="214"/>
    </location>
</feature>
<feature type="transmembrane region" description="Helical" evidence="8">
    <location>
        <begin position="356"/>
        <end position="381"/>
    </location>
</feature>
<evidence type="ECO:0000256" key="4">
    <source>
        <dbReference type="ARBA" id="ARBA00022475"/>
    </source>
</evidence>
<dbReference type="EMBL" id="AVPF01000002">
    <property type="protein sequence ID" value="KGX91530.1"/>
    <property type="molecule type" value="Genomic_DNA"/>
</dbReference>
<evidence type="ECO:0000313" key="11">
    <source>
        <dbReference type="Proteomes" id="UP000030403"/>
    </source>
</evidence>
<comment type="caution">
    <text evidence="10">The sequence shown here is derived from an EMBL/GenBank/DDBJ whole genome shotgun (WGS) entry which is preliminary data.</text>
</comment>
<evidence type="ECO:0000256" key="8">
    <source>
        <dbReference type="SAM" id="Phobius"/>
    </source>
</evidence>
<dbReference type="RefSeq" id="WP_027445680.1">
    <property type="nucleotide sequence ID" value="NZ_AULJ01000013.1"/>
</dbReference>
<comment type="similarity">
    <text evidence="2">Belongs to the ABC-2 integral membrane protein family.</text>
</comment>
<dbReference type="PANTHER" id="PTHR30294:SF38">
    <property type="entry name" value="TRANSPORT PERMEASE PROTEIN"/>
    <property type="match status" value="1"/>
</dbReference>
<gene>
    <name evidence="10" type="ORF">N783_08120</name>
</gene>
<evidence type="ECO:0000256" key="7">
    <source>
        <dbReference type="ARBA" id="ARBA00023136"/>
    </source>
</evidence>
<name>A0A0A5GK73_9BACI</name>
<dbReference type="STRING" id="1385511.GCA_000425225_01332"/>
<dbReference type="InterPro" id="IPR047817">
    <property type="entry name" value="ABC2_TM_bact-type"/>
</dbReference>
<dbReference type="InterPro" id="IPR013525">
    <property type="entry name" value="ABC2_TM"/>
</dbReference>